<feature type="domain" description="Redoxin" evidence="4">
    <location>
        <begin position="67"/>
        <end position="116"/>
    </location>
</feature>
<dbReference type="AlphaFoldDB" id="A0A1J5R555"/>
<dbReference type="InterPro" id="IPR017937">
    <property type="entry name" value="Thioredoxin_CS"/>
</dbReference>
<keyword evidence="2" id="KW-0201">Cytochrome c-type biogenesis</keyword>
<dbReference type="InterPro" id="IPR036249">
    <property type="entry name" value="Thioredoxin-like_sf"/>
</dbReference>
<protein>
    <submittedName>
        <fullName evidence="5">Redoxin</fullName>
    </submittedName>
</protein>
<dbReference type="Pfam" id="PF08534">
    <property type="entry name" value="Redoxin"/>
    <property type="match status" value="1"/>
</dbReference>
<evidence type="ECO:0000256" key="2">
    <source>
        <dbReference type="ARBA" id="ARBA00022748"/>
    </source>
</evidence>
<evidence type="ECO:0000259" key="4">
    <source>
        <dbReference type="Pfam" id="PF08534"/>
    </source>
</evidence>
<dbReference type="GO" id="GO:0017004">
    <property type="term" value="P:cytochrome complex assembly"/>
    <property type="evidence" value="ECO:0007669"/>
    <property type="project" value="UniProtKB-KW"/>
</dbReference>
<organism evidence="5">
    <name type="scientific">mine drainage metagenome</name>
    <dbReference type="NCBI Taxonomy" id="410659"/>
    <lineage>
        <taxon>unclassified sequences</taxon>
        <taxon>metagenomes</taxon>
        <taxon>ecological metagenomes</taxon>
    </lineage>
</organism>
<proteinExistence type="predicted"/>
<dbReference type="Gene3D" id="3.40.30.10">
    <property type="entry name" value="Glutaredoxin"/>
    <property type="match status" value="1"/>
</dbReference>
<reference evidence="5" key="1">
    <citation type="submission" date="2016-10" db="EMBL/GenBank/DDBJ databases">
        <title>Sequence of Gallionella enrichment culture.</title>
        <authorList>
            <person name="Poehlein A."/>
            <person name="Muehling M."/>
            <person name="Daniel R."/>
        </authorList>
    </citation>
    <scope>NUCLEOTIDE SEQUENCE</scope>
</reference>
<gene>
    <name evidence="5" type="ORF">GALL_270440</name>
</gene>
<evidence type="ECO:0000313" key="5">
    <source>
        <dbReference type="EMBL" id="OIQ91078.1"/>
    </source>
</evidence>
<dbReference type="InterPro" id="IPR013740">
    <property type="entry name" value="Redoxin"/>
</dbReference>
<name>A0A1J5R555_9ZZZZ</name>
<dbReference type="PROSITE" id="PS00194">
    <property type="entry name" value="THIOREDOXIN_1"/>
    <property type="match status" value="1"/>
</dbReference>
<dbReference type="GO" id="GO:0030313">
    <property type="term" value="C:cell envelope"/>
    <property type="evidence" value="ECO:0007669"/>
    <property type="project" value="UniProtKB-SubCell"/>
</dbReference>
<evidence type="ECO:0000256" key="3">
    <source>
        <dbReference type="SAM" id="MobiDB-lite"/>
    </source>
</evidence>
<dbReference type="CDD" id="cd02947">
    <property type="entry name" value="TRX_family"/>
    <property type="match status" value="1"/>
</dbReference>
<accession>A0A1J5R555</accession>
<evidence type="ECO:0000256" key="1">
    <source>
        <dbReference type="ARBA" id="ARBA00004196"/>
    </source>
</evidence>
<dbReference type="EMBL" id="MLJW01000271">
    <property type="protein sequence ID" value="OIQ91078.1"/>
    <property type="molecule type" value="Genomic_DNA"/>
</dbReference>
<dbReference type="SUPFAM" id="SSF52833">
    <property type="entry name" value="Thioredoxin-like"/>
    <property type="match status" value="1"/>
</dbReference>
<sequence length="160" mass="16839">MRQGGQPLCQSRQPLRQAVKLPWGHAPERSWPLSSSCFPPIEEHPHEKILLLTSILLAAPLTAFAAQPFTASAFATAQSAFATAQSAGKSILVNVSAPWCPTCAKQTPIIATLERKPPDLVVFKRDFDHAKDALARSTGATDAAADAAAPLSASSSAARA</sequence>
<dbReference type="GO" id="GO:0016491">
    <property type="term" value="F:oxidoreductase activity"/>
    <property type="evidence" value="ECO:0007669"/>
    <property type="project" value="InterPro"/>
</dbReference>
<feature type="region of interest" description="Disordered" evidence="3">
    <location>
        <begin position="138"/>
        <end position="160"/>
    </location>
</feature>
<comment type="subcellular location">
    <subcellularLocation>
        <location evidence="1">Cell envelope</location>
    </subcellularLocation>
</comment>
<comment type="caution">
    <text evidence="5">The sequence shown here is derived from an EMBL/GenBank/DDBJ whole genome shotgun (WGS) entry which is preliminary data.</text>
</comment>